<dbReference type="AlphaFoldDB" id="A0A9P5NRC9"/>
<keyword evidence="2" id="KW-1185">Reference proteome</keyword>
<accession>A0A9P5NRC9</accession>
<proteinExistence type="predicted"/>
<sequence>MITSTGTSPTSKPVNVSTGLSPASAMCGSLVITGSAGEPNLKGPMSVNTNSISLLISQMVKDGVWLAAIDHFDNRTIGQPVLNESLASKADILGAIAFLSATFSKLLVACTFRLSQDQTEILVAGNGEVAIGSASGDKTSMISDFKVKLYATNFDRFGQDFAEYLSWLCEWHDAYRRKRSFGVFEGGNVEKDLISYLSSKANALLDVEGTINMELLSQSAMTGIVYYKTSSVDLWFAKPIQASLVVQLDGVFRIITYNEQPFRTCI</sequence>
<comment type="caution">
    <text evidence="1">The sequence shown here is derived from an EMBL/GenBank/DDBJ whole genome shotgun (WGS) entry which is preliminary data.</text>
</comment>
<dbReference type="EMBL" id="JADNYJ010000029">
    <property type="protein sequence ID" value="KAF8903690.1"/>
    <property type="molecule type" value="Genomic_DNA"/>
</dbReference>
<reference evidence="1" key="1">
    <citation type="submission" date="2020-11" db="EMBL/GenBank/DDBJ databases">
        <authorList>
            <consortium name="DOE Joint Genome Institute"/>
            <person name="Ahrendt S."/>
            <person name="Riley R."/>
            <person name="Andreopoulos W."/>
            <person name="LaButti K."/>
            <person name="Pangilinan J."/>
            <person name="Ruiz-duenas F.J."/>
            <person name="Barrasa J.M."/>
            <person name="Sanchez-Garcia M."/>
            <person name="Camarero S."/>
            <person name="Miyauchi S."/>
            <person name="Serrano A."/>
            <person name="Linde D."/>
            <person name="Babiker R."/>
            <person name="Drula E."/>
            <person name="Ayuso-Fernandez I."/>
            <person name="Pacheco R."/>
            <person name="Padilla G."/>
            <person name="Ferreira P."/>
            <person name="Barriuso J."/>
            <person name="Kellner H."/>
            <person name="Castanera R."/>
            <person name="Alfaro M."/>
            <person name="Ramirez L."/>
            <person name="Pisabarro A.G."/>
            <person name="Kuo A."/>
            <person name="Tritt A."/>
            <person name="Lipzen A."/>
            <person name="He G."/>
            <person name="Yan M."/>
            <person name="Ng V."/>
            <person name="Cullen D."/>
            <person name="Martin F."/>
            <person name="Rosso M.-N."/>
            <person name="Henrissat B."/>
            <person name="Hibbett D."/>
            <person name="Martinez A.T."/>
            <person name="Grigoriev I.V."/>
        </authorList>
    </citation>
    <scope>NUCLEOTIDE SEQUENCE</scope>
    <source>
        <strain evidence="1">AH 44721</strain>
    </source>
</reference>
<evidence type="ECO:0000313" key="1">
    <source>
        <dbReference type="EMBL" id="KAF8903690.1"/>
    </source>
</evidence>
<dbReference type="Proteomes" id="UP000724874">
    <property type="component" value="Unassembled WGS sequence"/>
</dbReference>
<gene>
    <name evidence="1" type="ORF">CPB84DRAFT_1746087</name>
</gene>
<protein>
    <submittedName>
        <fullName evidence="1">Uncharacterized protein</fullName>
    </submittedName>
</protein>
<evidence type="ECO:0000313" key="2">
    <source>
        <dbReference type="Proteomes" id="UP000724874"/>
    </source>
</evidence>
<name>A0A9P5NRC9_GYMJU</name>
<organism evidence="1 2">
    <name type="scientific">Gymnopilus junonius</name>
    <name type="common">Spectacular rustgill mushroom</name>
    <name type="synonym">Gymnopilus spectabilis subsp. junonius</name>
    <dbReference type="NCBI Taxonomy" id="109634"/>
    <lineage>
        <taxon>Eukaryota</taxon>
        <taxon>Fungi</taxon>
        <taxon>Dikarya</taxon>
        <taxon>Basidiomycota</taxon>
        <taxon>Agaricomycotina</taxon>
        <taxon>Agaricomycetes</taxon>
        <taxon>Agaricomycetidae</taxon>
        <taxon>Agaricales</taxon>
        <taxon>Agaricineae</taxon>
        <taxon>Hymenogastraceae</taxon>
        <taxon>Gymnopilus</taxon>
    </lineage>
</organism>